<dbReference type="InterPro" id="IPR004089">
    <property type="entry name" value="MCPsignal_dom"/>
</dbReference>
<comment type="subcellular location">
    <subcellularLocation>
        <location evidence="1">Membrane</location>
    </subcellularLocation>
</comment>
<comment type="similarity">
    <text evidence="3">Belongs to the methyl-accepting chemotaxis (MCP) protein family.</text>
</comment>
<dbReference type="AlphaFoldDB" id="Q2IGF4"/>
<dbReference type="InterPro" id="IPR051310">
    <property type="entry name" value="MCP_chemotaxis"/>
</dbReference>
<dbReference type="PANTHER" id="PTHR43531:SF11">
    <property type="entry name" value="METHYL-ACCEPTING CHEMOTAXIS PROTEIN 3"/>
    <property type="match status" value="1"/>
</dbReference>
<keyword evidence="2" id="KW-0145">Chemotaxis</keyword>
<evidence type="ECO:0000256" key="6">
    <source>
        <dbReference type="SAM" id="MobiDB-lite"/>
    </source>
</evidence>
<feature type="domain" description="Methyl-accepting transducer" evidence="8">
    <location>
        <begin position="269"/>
        <end position="484"/>
    </location>
</feature>
<evidence type="ECO:0000313" key="10">
    <source>
        <dbReference type="EMBL" id="ABC83661.1"/>
    </source>
</evidence>
<dbReference type="OrthoDB" id="9763018at2"/>
<accession>Q2IGF4</accession>
<dbReference type="Gene3D" id="1.10.287.950">
    <property type="entry name" value="Methyl-accepting chemotaxis protein"/>
    <property type="match status" value="1"/>
</dbReference>
<keyword evidence="7" id="KW-0472">Membrane</keyword>
<dbReference type="KEGG" id="ade:Adeh_3897"/>
<evidence type="ECO:0000256" key="7">
    <source>
        <dbReference type="SAM" id="Phobius"/>
    </source>
</evidence>
<evidence type="ECO:0000259" key="9">
    <source>
        <dbReference type="PROSITE" id="PS50885"/>
    </source>
</evidence>
<name>Q2IGF4_ANADE</name>
<dbReference type="PROSITE" id="PS50885">
    <property type="entry name" value="HAMP"/>
    <property type="match status" value="1"/>
</dbReference>
<dbReference type="GO" id="GO:0007165">
    <property type="term" value="P:signal transduction"/>
    <property type="evidence" value="ECO:0007669"/>
    <property type="project" value="UniProtKB-KW"/>
</dbReference>
<feature type="compositionally biased region" description="Pro residues" evidence="6">
    <location>
        <begin position="507"/>
        <end position="521"/>
    </location>
</feature>
<dbReference type="SMART" id="SM00304">
    <property type="entry name" value="HAMP"/>
    <property type="match status" value="1"/>
</dbReference>
<dbReference type="Pfam" id="PF00015">
    <property type="entry name" value="MCPsignal"/>
    <property type="match status" value="1"/>
</dbReference>
<keyword evidence="4" id="KW-0807">Transducer</keyword>
<dbReference type="InterPro" id="IPR003660">
    <property type="entry name" value="HAMP_dom"/>
</dbReference>
<feature type="compositionally biased region" description="Basic and acidic residues" evidence="6">
    <location>
        <begin position="542"/>
        <end position="551"/>
    </location>
</feature>
<dbReference type="PANTHER" id="PTHR43531">
    <property type="entry name" value="PROTEIN ICFG"/>
    <property type="match status" value="1"/>
</dbReference>
<feature type="transmembrane region" description="Helical" evidence="7">
    <location>
        <begin position="12"/>
        <end position="36"/>
    </location>
</feature>
<evidence type="ECO:0000313" key="11">
    <source>
        <dbReference type="Proteomes" id="UP000001935"/>
    </source>
</evidence>
<dbReference type="GO" id="GO:0004888">
    <property type="term" value="F:transmembrane signaling receptor activity"/>
    <property type="evidence" value="ECO:0007669"/>
    <property type="project" value="TreeGrafter"/>
</dbReference>
<keyword evidence="7" id="KW-0812">Transmembrane</keyword>
<feature type="region of interest" description="Disordered" evidence="6">
    <location>
        <begin position="507"/>
        <end position="551"/>
    </location>
</feature>
<gene>
    <name evidence="10" type="ordered locus">Adeh_3897</name>
</gene>
<evidence type="ECO:0000256" key="3">
    <source>
        <dbReference type="ARBA" id="ARBA00029447"/>
    </source>
</evidence>
<dbReference type="eggNOG" id="COG5000">
    <property type="taxonomic scope" value="Bacteria"/>
</dbReference>
<keyword evidence="7" id="KW-1133">Transmembrane helix</keyword>
<dbReference type="HOGENOM" id="CLU_000445_107_16_7"/>
<dbReference type="Proteomes" id="UP000001935">
    <property type="component" value="Chromosome"/>
</dbReference>
<dbReference type="eggNOG" id="COG0840">
    <property type="taxonomic scope" value="Bacteria"/>
</dbReference>
<evidence type="ECO:0000259" key="8">
    <source>
        <dbReference type="PROSITE" id="PS50111"/>
    </source>
</evidence>
<dbReference type="CDD" id="cd06225">
    <property type="entry name" value="HAMP"/>
    <property type="match status" value="1"/>
</dbReference>
<evidence type="ECO:0000256" key="1">
    <source>
        <dbReference type="ARBA" id="ARBA00004370"/>
    </source>
</evidence>
<dbReference type="GO" id="GO:0005886">
    <property type="term" value="C:plasma membrane"/>
    <property type="evidence" value="ECO:0007669"/>
    <property type="project" value="TreeGrafter"/>
</dbReference>
<dbReference type="PROSITE" id="PS50111">
    <property type="entry name" value="CHEMOTAXIS_TRANSDUC_2"/>
    <property type="match status" value="1"/>
</dbReference>
<feature type="domain" description="HAMP" evidence="9">
    <location>
        <begin position="212"/>
        <end position="264"/>
    </location>
</feature>
<dbReference type="SMART" id="SM00283">
    <property type="entry name" value="MA"/>
    <property type="match status" value="1"/>
</dbReference>
<protein>
    <submittedName>
        <fullName evidence="10">Methyl-accepting chemotaxis sensory transducer</fullName>
    </submittedName>
</protein>
<organism evidence="10 11">
    <name type="scientific">Anaeromyxobacter dehalogenans (strain 2CP-C)</name>
    <dbReference type="NCBI Taxonomy" id="290397"/>
    <lineage>
        <taxon>Bacteria</taxon>
        <taxon>Pseudomonadati</taxon>
        <taxon>Myxococcota</taxon>
        <taxon>Myxococcia</taxon>
        <taxon>Myxococcales</taxon>
        <taxon>Cystobacterineae</taxon>
        <taxon>Anaeromyxobacteraceae</taxon>
        <taxon>Anaeromyxobacter</taxon>
    </lineage>
</organism>
<dbReference type="SUPFAM" id="SSF58104">
    <property type="entry name" value="Methyl-accepting chemotaxis protein (MCP) signaling domain"/>
    <property type="match status" value="1"/>
</dbReference>
<evidence type="ECO:0000256" key="2">
    <source>
        <dbReference type="ARBA" id="ARBA00022500"/>
    </source>
</evidence>
<dbReference type="EMBL" id="CP000251">
    <property type="protein sequence ID" value="ABC83661.1"/>
    <property type="molecule type" value="Genomic_DNA"/>
</dbReference>
<reference evidence="10" key="1">
    <citation type="submission" date="2006-01" db="EMBL/GenBank/DDBJ databases">
        <title>Complete sequence of Anaeromyxobacter dehalogenans 2CP-C.</title>
        <authorList>
            <consortium name="US DOE Joint Genome Institute"/>
            <person name="Copeland A."/>
            <person name="Lucas S."/>
            <person name="Lapidus A."/>
            <person name="Barry K."/>
            <person name="Detter J.C."/>
            <person name="Glavina T."/>
            <person name="Hammon N."/>
            <person name="Israni S."/>
            <person name="Pitluck S."/>
            <person name="Brettin T."/>
            <person name="Bruce D."/>
            <person name="Han C."/>
            <person name="Tapia R."/>
            <person name="Gilna P."/>
            <person name="Kiss H."/>
            <person name="Schmutz J."/>
            <person name="Larimer F."/>
            <person name="Land M."/>
            <person name="Kyrpides N."/>
            <person name="Anderson I."/>
            <person name="Sanford R.A."/>
            <person name="Ritalahti K.M."/>
            <person name="Thomas H.S."/>
            <person name="Kirby J.R."/>
            <person name="Zhulin I.B."/>
            <person name="Loeffler F.E."/>
            <person name="Richardson P."/>
        </authorList>
    </citation>
    <scope>NUCLEOTIDE SEQUENCE</scope>
    <source>
        <strain evidence="10">2CP-C</strain>
    </source>
</reference>
<dbReference type="GO" id="GO:0006935">
    <property type="term" value="P:chemotaxis"/>
    <property type="evidence" value="ECO:0007669"/>
    <property type="project" value="UniProtKB-KW"/>
</dbReference>
<sequence length="551" mass="57948">MSTLRNAKIATRLTASFSLYMIIAVFVAVALLYALARVTDRVAEVSAAALDRDVLAQRAALATGDAGGLLAQAIAAPDDAHRAPPLSQLDRLLDDDAAAARTLAAMPLDAEERALVAQAEAAGARLRDAAARARRTLGQPDDPVRATDLQQLISARADLQGAWQRLAGLETERVREAAGAAQADAAVVRLWIYAGLTLAGTLVILASVTLTRSITVPLRATVVHAERIARGDLREEVEVTGRDEIGQLEQAMQAMTEKLAEVIGEVRGSTDALTSASQQLSATAQNVSQGTGEQAASVEETTSSLEEMSASITQNAENSRQTEAVALEGARNAQESGEAVRRSVEAMRTIAEKISIIEEIAYQTNLLALNAAIEAARAGEHGRGFAVVATEVRKLAERAQKSAGEIGALAGSSVEVAERSGALLAELVPAIRKTSDLVQEVAAASREQSTGVRQVTKAMGVVDQVTQRNASAAEELSSTAEEMSSQAEALQQLVAFFRVREVHAPARPRPPLAAPRLPQPSPVAAAALAPSAPGRVNGRTDGALEKEFRRF</sequence>
<evidence type="ECO:0000256" key="5">
    <source>
        <dbReference type="SAM" id="Coils"/>
    </source>
</evidence>
<dbReference type="STRING" id="290397.Adeh_3897"/>
<proteinExistence type="inferred from homology"/>
<keyword evidence="5" id="KW-0175">Coiled coil</keyword>
<feature type="compositionally biased region" description="Low complexity" evidence="6">
    <location>
        <begin position="522"/>
        <end position="533"/>
    </location>
</feature>
<feature type="coiled-coil region" evidence="5">
    <location>
        <begin position="462"/>
        <end position="493"/>
    </location>
</feature>
<evidence type="ECO:0000256" key="4">
    <source>
        <dbReference type="PROSITE-ProRule" id="PRU00284"/>
    </source>
</evidence>
<dbReference type="FunFam" id="1.10.287.950:FF:000001">
    <property type="entry name" value="Methyl-accepting chemotaxis sensory transducer"/>
    <property type="match status" value="1"/>
</dbReference>
<dbReference type="Pfam" id="PF00672">
    <property type="entry name" value="HAMP"/>
    <property type="match status" value="1"/>
</dbReference>